<dbReference type="HOGENOM" id="CLU_030606_0_0_1"/>
<reference evidence="2" key="3">
    <citation type="submission" date="2015-04" db="UniProtKB">
        <authorList>
            <consortium name="EnsemblPlants"/>
        </authorList>
    </citation>
    <scope>IDENTIFICATION</scope>
</reference>
<dbReference type="Proteomes" id="UP000032180">
    <property type="component" value="Chromosome 3"/>
</dbReference>
<dbReference type="SMART" id="SM00256">
    <property type="entry name" value="FBOX"/>
    <property type="match status" value="1"/>
</dbReference>
<dbReference type="PANTHER" id="PTHR34591:SF54">
    <property type="entry name" value="F-BOX DOMAIN CONTAINING PROTEIN, EXPRESSED"/>
    <property type="match status" value="1"/>
</dbReference>
<feature type="domain" description="F-box" evidence="1">
    <location>
        <begin position="6"/>
        <end position="52"/>
    </location>
</feature>
<dbReference type="SUPFAM" id="SSF81383">
    <property type="entry name" value="F-box domain"/>
    <property type="match status" value="1"/>
</dbReference>
<protein>
    <recommendedName>
        <fullName evidence="1">F-box domain-containing protein</fullName>
    </recommendedName>
</protein>
<dbReference type="Gramene" id="LPERR03G24010.1">
    <property type="protein sequence ID" value="LPERR03G24010.1"/>
    <property type="gene ID" value="LPERR03G24010"/>
</dbReference>
<dbReference type="InterPro" id="IPR001810">
    <property type="entry name" value="F-box_dom"/>
</dbReference>
<reference evidence="3" key="2">
    <citation type="submission" date="2013-12" db="EMBL/GenBank/DDBJ databases">
        <authorList>
            <person name="Yu Y."/>
            <person name="Lee S."/>
            <person name="de Baynast K."/>
            <person name="Wissotski M."/>
            <person name="Liu L."/>
            <person name="Talag J."/>
            <person name="Goicoechea J."/>
            <person name="Angelova A."/>
            <person name="Jetty R."/>
            <person name="Kudrna D."/>
            <person name="Golser W."/>
            <person name="Rivera L."/>
            <person name="Zhang J."/>
            <person name="Wing R."/>
        </authorList>
    </citation>
    <scope>NUCLEOTIDE SEQUENCE</scope>
</reference>
<dbReference type="STRING" id="77586.A0A0D9VX97"/>
<dbReference type="PROSITE" id="PS50181">
    <property type="entry name" value="FBOX"/>
    <property type="match status" value="1"/>
</dbReference>
<evidence type="ECO:0000313" key="3">
    <source>
        <dbReference type="Proteomes" id="UP000032180"/>
    </source>
</evidence>
<dbReference type="InterPro" id="IPR036047">
    <property type="entry name" value="F-box-like_dom_sf"/>
</dbReference>
<dbReference type="eggNOG" id="ENOG502R3X7">
    <property type="taxonomic scope" value="Eukaryota"/>
</dbReference>
<organism evidence="2 3">
    <name type="scientific">Leersia perrieri</name>
    <dbReference type="NCBI Taxonomy" id="77586"/>
    <lineage>
        <taxon>Eukaryota</taxon>
        <taxon>Viridiplantae</taxon>
        <taxon>Streptophyta</taxon>
        <taxon>Embryophyta</taxon>
        <taxon>Tracheophyta</taxon>
        <taxon>Spermatophyta</taxon>
        <taxon>Magnoliopsida</taxon>
        <taxon>Liliopsida</taxon>
        <taxon>Poales</taxon>
        <taxon>Poaceae</taxon>
        <taxon>BOP clade</taxon>
        <taxon>Oryzoideae</taxon>
        <taxon>Oryzeae</taxon>
        <taxon>Oryzinae</taxon>
        <taxon>Leersia</taxon>
    </lineage>
</organism>
<accession>A0A0D9VX97</accession>
<evidence type="ECO:0000313" key="2">
    <source>
        <dbReference type="EnsemblPlants" id="LPERR03G24010.1"/>
    </source>
</evidence>
<reference evidence="2 3" key="1">
    <citation type="submission" date="2012-08" db="EMBL/GenBank/DDBJ databases">
        <title>Oryza genome evolution.</title>
        <authorList>
            <person name="Wing R.A."/>
        </authorList>
    </citation>
    <scope>NUCLEOTIDE SEQUENCE</scope>
</reference>
<evidence type="ECO:0000259" key="1">
    <source>
        <dbReference type="PROSITE" id="PS50181"/>
    </source>
</evidence>
<name>A0A0D9VX97_9ORYZ</name>
<dbReference type="Gene3D" id="1.20.1280.50">
    <property type="match status" value="1"/>
</dbReference>
<dbReference type="EnsemblPlants" id="LPERR03G24010.1">
    <property type="protein sequence ID" value="LPERR03G24010.1"/>
    <property type="gene ID" value="LPERR03G24010"/>
</dbReference>
<dbReference type="Pfam" id="PF00646">
    <property type="entry name" value="F-box"/>
    <property type="match status" value="1"/>
</dbReference>
<dbReference type="PANTHER" id="PTHR34591">
    <property type="entry name" value="OS03G0653100 PROTEIN-RELATED"/>
    <property type="match status" value="1"/>
</dbReference>
<dbReference type="AlphaFoldDB" id="A0A0D9VX97"/>
<proteinExistence type="predicted"/>
<sequence length="457" mass="53319">MERPDQRTVASLPDDVLAAVFRRLVPRCLAASRCVCKPWRDLVDSRRLLRADLLPRSLAGIFINYYDLPCSEFFARPSTTTGSTAISGHLDEFIPDKYHRHQVEDHCNVLLLIRHTGYVVNPATRWWTRLPPYPPPRKEMDYFHIAYLVFDPVVSSHYEVFLMPLFHHKCRPHFFHNGQDPMEAWEWPPASYAVPTFSSREGVWQDRSFVREGEAACTIADMRSDWPFDRRNGVYWRGAIYVHCQTNFFIRISLNDDKYRVIKPPENSDGRYLAYFYLGRSEKGVYLASSGDGCLKVWTIDETYSEIRWELKYSNKVKHVLRGRNNRQGLGPWILQDINFHTYPEIYEDDIMDKLDQNKVKWDPSEEAALEKFEWTSDDESVPDNEDRVTGGYHNIIGFHPYKEIIFLGESLERALAYHLSSSKAESIGYLYPSTYNLETCNNQSITASFPYTPCLM</sequence>
<keyword evidence="3" id="KW-1185">Reference proteome</keyword>